<comment type="caution">
    <text evidence="3">The sequence shown here is derived from an EMBL/GenBank/DDBJ whole genome shotgun (WGS) entry which is preliminary data.</text>
</comment>
<proteinExistence type="predicted"/>
<dbReference type="Gene3D" id="2.60.60.30">
    <property type="entry name" value="sav2460 like domains"/>
    <property type="match status" value="1"/>
</dbReference>
<organism evidence="3 4">
    <name type="scientific">Massilia rubra</name>
    <dbReference type="NCBI Taxonomy" id="2607910"/>
    <lineage>
        <taxon>Bacteria</taxon>
        <taxon>Pseudomonadati</taxon>
        <taxon>Pseudomonadota</taxon>
        <taxon>Betaproteobacteria</taxon>
        <taxon>Burkholderiales</taxon>
        <taxon>Oxalobacteraceae</taxon>
        <taxon>Telluria group</taxon>
        <taxon>Massilia</taxon>
    </lineage>
</organism>
<evidence type="ECO:0000313" key="4">
    <source>
        <dbReference type="Proteomes" id="UP000785613"/>
    </source>
</evidence>
<accession>A0ABX0LBM2</accession>
<dbReference type="InterPro" id="IPR003325">
    <property type="entry name" value="TerD"/>
</dbReference>
<dbReference type="Proteomes" id="UP000785613">
    <property type="component" value="Unassembled WGS sequence"/>
</dbReference>
<dbReference type="Pfam" id="PF02342">
    <property type="entry name" value="TerD"/>
    <property type="match status" value="1"/>
</dbReference>
<keyword evidence="4" id="KW-1185">Reference proteome</keyword>
<evidence type="ECO:0000256" key="1">
    <source>
        <dbReference type="ARBA" id="ARBA00022686"/>
    </source>
</evidence>
<protein>
    <recommendedName>
        <fullName evidence="2">TerD domain-containing protein</fullName>
    </recommendedName>
</protein>
<dbReference type="PANTHER" id="PTHR32097:SF3">
    <property type="entry name" value="TELLURITE RESISTANCE PROTEIN"/>
    <property type="match status" value="1"/>
</dbReference>
<keyword evidence="1" id="KW-0778">Tellurium resistance</keyword>
<gene>
    <name evidence="3" type="ORF">F0185_00500</name>
</gene>
<dbReference type="PANTHER" id="PTHR32097">
    <property type="entry name" value="CAMP-BINDING PROTEIN 1-RELATED"/>
    <property type="match status" value="1"/>
</dbReference>
<evidence type="ECO:0000259" key="2">
    <source>
        <dbReference type="Pfam" id="PF02342"/>
    </source>
</evidence>
<dbReference type="InterPro" id="IPR051324">
    <property type="entry name" value="Stress/Tellurium_Resist"/>
</dbReference>
<feature type="domain" description="TerD" evidence="2">
    <location>
        <begin position="31"/>
        <end position="163"/>
    </location>
</feature>
<name>A0ABX0LBM2_9BURK</name>
<dbReference type="CDD" id="cd06974">
    <property type="entry name" value="TerD_like"/>
    <property type="match status" value="1"/>
</dbReference>
<evidence type="ECO:0000313" key="3">
    <source>
        <dbReference type="EMBL" id="NHZ32078.1"/>
    </source>
</evidence>
<dbReference type="RefSeq" id="WP_167220602.1">
    <property type="nucleotide sequence ID" value="NZ_VUYU01000001.1"/>
</dbReference>
<sequence>MNEIGRGQKGKLADIGCSGPFNVTVEMAPAGLVIDVACFGLDANSRLSDERFMIFFNQKASPADAVKYDTRGDASIFAIDLARLPASIERLVFAASIDGEGDMKRLGHSAMTLGSARFAFSGADFDTEKAVIVGELYLRDGAWRYGAVGQGFAGGLSALLAHYGGAEDTGAKAPAAPAPAPAPAAPKVSLSKVTLTKPGERHVVSLVKGAGAPKKLVVRATWRDNGDSNSNNDDLDLRVGVLLPDGRMNFITAPDRAGAFDKAPYVHHMGDVQVASAKQPATETVEVNPALAQLSGGRVALVFSVYSAVGNGSVSVASLKPIMRMEYGEQVVECAFDFNSSKAATSSSVYTYVIGTAIIDGDQISLGPSGQTSEPGSENTPWLQWDGERVLVTMDGPMVFKGKGFDGFNGSSYRYS</sequence>
<reference evidence="3 4" key="1">
    <citation type="submission" date="2019-09" db="EMBL/GenBank/DDBJ databases">
        <title>Taxonomy of Antarctic Massilia spp.: description of Massilia rubra sp. nov., Massilia aquatica sp. nov., Massilia mucilaginosa sp. nov., Massilia frigida sp. nov. isolated from streams, lakes and regoliths.</title>
        <authorList>
            <person name="Holochova P."/>
            <person name="Sedlacek I."/>
            <person name="Kralova S."/>
            <person name="Maslanova I."/>
            <person name="Busse H.-J."/>
            <person name="Stankova E."/>
            <person name="Vrbovska V."/>
            <person name="Kovarovic V."/>
            <person name="Bartak M."/>
            <person name="Svec P."/>
            <person name="Pantucek R."/>
        </authorList>
    </citation>
    <scope>NUCLEOTIDE SEQUENCE [LARGE SCALE GENOMIC DNA]</scope>
    <source>
        <strain evidence="3 4">CCM 8692</strain>
    </source>
</reference>
<dbReference type="EMBL" id="VUYU01000001">
    <property type="protein sequence ID" value="NHZ32078.1"/>
    <property type="molecule type" value="Genomic_DNA"/>
</dbReference>